<sequence length="98" mass="10646">MSEPFPFTSSGSQWLGITDRVMGGVSSGSLSRETIDGRVANVLRGTVSLENNGGFVQMATDLALDPSVDMFVDASEFDGVELEIYCEGREMEEKFNVQ</sequence>
<dbReference type="InterPro" id="IPR013857">
    <property type="entry name" value="NADH-UbQ_OxRdtase-assoc_prot30"/>
</dbReference>
<dbReference type="Proteomes" id="UP001516023">
    <property type="component" value="Unassembled WGS sequence"/>
</dbReference>
<accession>A0ABD3QHW9</accession>
<keyword evidence="3" id="KW-1185">Reference proteome</keyword>
<dbReference type="Pfam" id="PF08547">
    <property type="entry name" value="CIA30"/>
    <property type="match status" value="1"/>
</dbReference>
<feature type="domain" description="NADH:ubiquinone oxidoreductase intermediate-associated protein 30" evidence="1">
    <location>
        <begin position="10"/>
        <end position="90"/>
    </location>
</feature>
<dbReference type="EMBL" id="JABMIG020000035">
    <property type="protein sequence ID" value="KAL3799974.1"/>
    <property type="molecule type" value="Genomic_DNA"/>
</dbReference>
<dbReference type="SUPFAM" id="SSF49785">
    <property type="entry name" value="Galactose-binding domain-like"/>
    <property type="match status" value="1"/>
</dbReference>
<organism evidence="2 3">
    <name type="scientific">Cyclotella cryptica</name>
    <dbReference type="NCBI Taxonomy" id="29204"/>
    <lineage>
        <taxon>Eukaryota</taxon>
        <taxon>Sar</taxon>
        <taxon>Stramenopiles</taxon>
        <taxon>Ochrophyta</taxon>
        <taxon>Bacillariophyta</taxon>
        <taxon>Coscinodiscophyceae</taxon>
        <taxon>Thalassiosirophycidae</taxon>
        <taxon>Stephanodiscales</taxon>
        <taxon>Stephanodiscaceae</taxon>
        <taxon>Cyclotella</taxon>
    </lineage>
</organism>
<reference evidence="2 3" key="1">
    <citation type="journal article" date="2020" name="G3 (Bethesda)">
        <title>Improved Reference Genome for Cyclotella cryptica CCMP332, a Model for Cell Wall Morphogenesis, Salinity Adaptation, and Lipid Production in Diatoms (Bacillariophyta).</title>
        <authorList>
            <person name="Roberts W.R."/>
            <person name="Downey K.M."/>
            <person name="Ruck E.C."/>
            <person name="Traller J.C."/>
            <person name="Alverson A.J."/>
        </authorList>
    </citation>
    <scope>NUCLEOTIDE SEQUENCE [LARGE SCALE GENOMIC DNA]</scope>
    <source>
        <strain evidence="2 3">CCMP332</strain>
    </source>
</reference>
<name>A0ABD3QHW9_9STRA</name>
<gene>
    <name evidence="2" type="ORF">HJC23_007447</name>
</gene>
<dbReference type="InterPro" id="IPR008979">
    <property type="entry name" value="Galactose-bd-like_sf"/>
</dbReference>
<evidence type="ECO:0000259" key="1">
    <source>
        <dbReference type="Pfam" id="PF08547"/>
    </source>
</evidence>
<comment type="caution">
    <text evidence="2">The sequence shown here is derived from an EMBL/GenBank/DDBJ whole genome shotgun (WGS) entry which is preliminary data.</text>
</comment>
<proteinExistence type="predicted"/>
<evidence type="ECO:0000313" key="3">
    <source>
        <dbReference type="Proteomes" id="UP001516023"/>
    </source>
</evidence>
<evidence type="ECO:0000313" key="2">
    <source>
        <dbReference type="EMBL" id="KAL3799974.1"/>
    </source>
</evidence>
<protein>
    <recommendedName>
        <fullName evidence="1">NADH:ubiquinone oxidoreductase intermediate-associated protein 30 domain-containing protein</fullName>
    </recommendedName>
</protein>
<dbReference type="AlphaFoldDB" id="A0ABD3QHW9"/>